<dbReference type="HOGENOM" id="CLU_582589_0_0_12"/>
<dbReference type="OrthoDB" id="370758at2"/>
<keyword evidence="3" id="KW-1185">Reference proteome</keyword>
<dbReference type="InterPro" id="IPR057561">
    <property type="entry name" value="NADase_transloc"/>
</dbReference>
<protein>
    <recommendedName>
        <fullName evidence="1">NAD glycohydrolase translocation F5/8 type C domain-containing protein</fullName>
    </recommendedName>
</protein>
<dbReference type="AlphaFoldDB" id="F4LMK6"/>
<evidence type="ECO:0000259" key="1">
    <source>
        <dbReference type="Pfam" id="PF25302"/>
    </source>
</evidence>
<sequence>MQIKKEILCVLLLALTAFCIAEENRIISFHLSPKNSKPISICEYTFDNDGWIQEIITYSYPATKWGETEFDFDPKNFYIWDNLKDTFPRKTIYKFIYDRENSTITKLITTDSETTVERVFNINGPYDYTGGTQYWDTVFSSYYKEYIFTQRQFSNGYSYIWNIDFKPNEFLYLYDPETNTAKSKFEIEFDGKKVYKIIEPSVDGIVQESVYVSNTINFSSEAAFFNSIVLNSRDLLPFITQPTIKPNKITFTSKQGEIIWQKNVLLKKRNDSKLIINEEYISKDEYGMTYLYDNAGKKIGMMLLSSQFMMYYDKDLKNPTFMGTSNGTSVFSPENINATSHLTERSADYLPENIATIQLALPWVENTKGNGIGERISFSKKNASGMYLINGYISMDRPDLFEKNSRIQQVIIRDTKMDYIQYEYIIDTAKPQYIDLQKFTSDIVEIEISAVYPGTLYEDTCLAGIVLVE</sequence>
<dbReference type="eggNOG" id="ENOG50347YZ">
    <property type="taxonomic scope" value="Bacteria"/>
</dbReference>
<gene>
    <name evidence="2" type="ordered locus">Trebr_1326</name>
</gene>
<accession>F4LMK6</accession>
<evidence type="ECO:0000313" key="3">
    <source>
        <dbReference type="Proteomes" id="UP000006546"/>
    </source>
</evidence>
<dbReference type="KEGG" id="tbe:Trebr_1326"/>
<dbReference type="STRING" id="906968.Trebr_1326"/>
<dbReference type="EMBL" id="CP002696">
    <property type="protein sequence ID" value="AEE16753.1"/>
    <property type="molecule type" value="Genomic_DNA"/>
</dbReference>
<evidence type="ECO:0000313" key="2">
    <source>
        <dbReference type="EMBL" id="AEE16753.1"/>
    </source>
</evidence>
<dbReference type="Proteomes" id="UP000006546">
    <property type="component" value="Chromosome"/>
</dbReference>
<dbReference type="NCBIfam" id="NF047619">
    <property type="entry name" value="NADase_discoid"/>
    <property type="match status" value="1"/>
</dbReference>
<reference evidence="3" key="1">
    <citation type="submission" date="2011-04" db="EMBL/GenBank/DDBJ databases">
        <title>The complete genome of Treponema brennaborense DSM 12168.</title>
        <authorList>
            <person name="Lucas S."/>
            <person name="Han J."/>
            <person name="Lapidus A."/>
            <person name="Bruce D."/>
            <person name="Goodwin L."/>
            <person name="Pitluck S."/>
            <person name="Peters L."/>
            <person name="Kyrpides N."/>
            <person name="Mavromatis K."/>
            <person name="Ivanova N."/>
            <person name="Mikhailova N."/>
            <person name="Pagani I."/>
            <person name="Teshima H."/>
            <person name="Detter J.C."/>
            <person name="Tapia R."/>
            <person name="Han C."/>
            <person name="Land M."/>
            <person name="Hauser L."/>
            <person name="Markowitz V."/>
            <person name="Cheng J.-F."/>
            <person name="Hugenholtz P."/>
            <person name="Woyke T."/>
            <person name="Wu D."/>
            <person name="Gronow S."/>
            <person name="Wellnitz S."/>
            <person name="Brambilla E."/>
            <person name="Klenk H.-P."/>
            <person name="Eisen J.A."/>
        </authorList>
    </citation>
    <scope>NUCLEOTIDE SEQUENCE [LARGE SCALE GENOMIC DNA]</scope>
    <source>
        <strain evidence="3">DSM 12168 / CIP 105900 / DD5/3</strain>
    </source>
</reference>
<name>F4LMK6_TREBD</name>
<organism evidence="2 3">
    <name type="scientific">Treponema brennaborense (strain DSM 12168 / CIP 105900 / DD5/3)</name>
    <dbReference type="NCBI Taxonomy" id="906968"/>
    <lineage>
        <taxon>Bacteria</taxon>
        <taxon>Pseudomonadati</taxon>
        <taxon>Spirochaetota</taxon>
        <taxon>Spirochaetia</taxon>
        <taxon>Spirochaetales</taxon>
        <taxon>Treponemataceae</taxon>
        <taxon>Treponema</taxon>
    </lineage>
</organism>
<proteinExistence type="predicted"/>
<dbReference type="Pfam" id="PF25302">
    <property type="entry name" value="NADase_transloc"/>
    <property type="match status" value="1"/>
</dbReference>
<dbReference type="RefSeq" id="WP_013758460.1">
    <property type="nucleotide sequence ID" value="NC_015500.1"/>
</dbReference>
<feature type="domain" description="NAD glycohydrolase translocation F5/8 type C" evidence="1">
    <location>
        <begin position="334"/>
        <end position="466"/>
    </location>
</feature>